<accession>A0A5B7I7H1</accession>
<feature type="region of interest" description="Disordered" evidence="1">
    <location>
        <begin position="1"/>
        <end position="26"/>
    </location>
</feature>
<keyword evidence="3" id="KW-1185">Reference proteome</keyword>
<feature type="region of interest" description="Disordered" evidence="1">
    <location>
        <begin position="164"/>
        <end position="187"/>
    </location>
</feature>
<protein>
    <submittedName>
        <fullName evidence="2">Uncharacterized protein</fullName>
    </submittedName>
</protein>
<comment type="caution">
    <text evidence="2">The sequence shown here is derived from an EMBL/GenBank/DDBJ whole genome shotgun (WGS) entry which is preliminary data.</text>
</comment>
<feature type="compositionally biased region" description="Gly residues" evidence="1">
    <location>
        <begin position="166"/>
        <end position="187"/>
    </location>
</feature>
<proteinExistence type="predicted"/>
<dbReference type="Proteomes" id="UP000324222">
    <property type="component" value="Unassembled WGS sequence"/>
</dbReference>
<reference evidence="2 3" key="1">
    <citation type="submission" date="2019-05" db="EMBL/GenBank/DDBJ databases">
        <title>Another draft genome of Portunus trituberculatus and its Hox gene families provides insights of decapod evolution.</title>
        <authorList>
            <person name="Jeong J.-H."/>
            <person name="Song I."/>
            <person name="Kim S."/>
            <person name="Choi T."/>
            <person name="Kim D."/>
            <person name="Ryu S."/>
            <person name="Kim W."/>
        </authorList>
    </citation>
    <scope>NUCLEOTIDE SEQUENCE [LARGE SCALE GENOMIC DNA]</scope>
    <source>
        <tissue evidence="2">Muscle</tissue>
    </source>
</reference>
<gene>
    <name evidence="2" type="ORF">E2C01_072355</name>
</gene>
<dbReference type="EMBL" id="VSRR010047013">
    <property type="protein sequence ID" value="MPC77886.1"/>
    <property type="molecule type" value="Genomic_DNA"/>
</dbReference>
<dbReference type="AlphaFoldDB" id="A0A5B7I7H1"/>
<name>A0A5B7I7H1_PORTR</name>
<sequence>MNPPRRDTSLPLRRAASGCQNTGRHSAERAWPSLACHKSKGARVSRGVAFPRGGGSGAGRASTLSAAMSLRPLRCKGVVGARCSCRDERRASSCKIWSKTQMHLRHGEPGRPNPPLVPGAVGRHGEARRGRSACGLACGGLAVVTVSTVASLNWVISDIKGRERGAGGVAGRTGRGDGGTGRGRGDPGVIGFDASECRGALMMDDGGATRGGHCLN</sequence>
<evidence type="ECO:0000313" key="2">
    <source>
        <dbReference type="EMBL" id="MPC77886.1"/>
    </source>
</evidence>
<organism evidence="2 3">
    <name type="scientific">Portunus trituberculatus</name>
    <name type="common">Swimming crab</name>
    <name type="synonym">Neptunus trituberculatus</name>
    <dbReference type="NCBI Taxonomy" id="210409"/>
    <lineage>
        <taxon>Eukaryota</taxon>
        <taxon>Metazoa</taxon>
        <taxon>Ecdysozoa</taxon>
        <taxon>Arthropoda</taxon>
        <taxon>Crustacea</taxon>
        <taxon>Multicrustacea</taxon>
        <taxon>Malacostraca</taxon>
        <taxon>Eumalacostraca</taxon>
        <taxon>Eucarida</taxon>
        <taxon>Decapoda</taxon>
        <taxon>Pleocyemata</taxon>
        <taxon>Brachyura</taxon>
        <taxon>Eubrachyura</taxon>
        <taxon>Portunoidea</taxon>
        <taxon>Portunidae</taxon>
        <taxon>Portuninae</taxon>
        <taxon>Portunus</taxon>
    </lineage>
</organism>
<evidence type="ECO:0000256" key="1">
    <source>
        <dbReference type="SAM" id="MobiDB-lite"/>
    </source>
</evidence>
<evidence type="ECO:0000313" key="3">
    <source>
        <dbReference type="Proteomes" id="UP000324222"/>
    </source>
</evidence>